<name>A0A381LDW4_BLUGR</name>
<dbReference type="Pfam" id="PF00583">
    <property type="entry name" value="Acetyltransf_1"/>
    <property type="match status" value="1"/>
</dbReference>
<dbReference type="EMBL" id="UIGY01000161">
    <property type="protein sequence ID" value="SUZ12045.1"/>
    <property type="molecule type" value="Genomic_DNA"/>
</dbReference>
<dbReference type="PROSITE" id="PS51186">
    <property type="entry name" value="GNAT"/>
    <property type="match status" value="1"/>
</dbReference>
<reference evidence="2" key="1">
    <citation type="submission" date="2018-07" db="EMBL/GenBank/DDBJ databases">
        <authorList>
            <person name="Quirk P.G."/>
            <person name="Krulwich T.A."/>
        </authorList>
    </citation>
    <scope>NUCLEOTIDE SEQUENCE</scope>
    <source>
        <strain evidence="2">96224</strain>
    </source>
</reference>
<organism evidence="2">
    <name type="scientific">Blumeria graminis f. sp. tritici 96224</name>
    <dbReference type="NCBI Taxonomy" id="1268274"/>
    <lineage>
        <taxon>Eukaryota</taxon>
        <taxon>Fungi</taxon>
        <taxon>Dikarya</taxon>
        <taxon>Ascomycota</taxon>
        <taxon>Pezizomycotina</taxon>
        <taxon>Leotiomycetes</taxon>
        <taxon>Erysiphales</taxon>
        <taxon>Erysiphaceae</taxon>
        <taxon>Blumeria</taxon>
    </lineage>
</organism>
<dbReference type="OrthoDB" id="47059at2759"/>
<dbReference type="Gene3D" id="3.40.630.30">
    <property type="match status" value="1"/>
</dbReference>
<dbReference type="InterPro" id="IPR000182">
    <property type="entry name" value="GNAT_dom"/>
</dbReference>
<dbReference type="AlphaFoldDB" id="A0A381LDW4"/>
<proteinExistence type="predicted"/>
<evidence type="ECO:0000313" key="2">
    <source>
        <dbReference type="EMBL" id="SUZ12045.1"/>
    </source>
</evidence>
<accession>A0A381LDW4</accession>
<feature type="domain" description="N-acetyltransferase" evidence="1">
    <location>
        <begin position="184"/>
        <end position="349"/>
    </location>
</feature>
<gene>
    <name evidence="2" type="ORF">BGT96224V2_LOCUS5165</name>
</gene>
<dbReference type="CDD" id="cd04301">
    <property type="entry name" value="NAT_SF"/>
    <property type="match status" value="1"/>
</dbReference>
<dbReference type="GO" id="GO:0016747">
    <property type="term" value="F:acyltransferase activity, transferring groups other than amino-acyl groups"/>
    <property type="evidence" value="ECO:0007669"/>
    <property type="project" value="InterPro"/>
</dbReference>
<dbReference type="SUPFAM" id="SSF55729">
    <property type="entry name" value="Acyl-CoA N-acyltransferases (Nat)"/>
    <property type="match status" value="1"/>
</dbReference>
<evidence type="ECO:0000259" key="1">
    <source>
        <dbReference type="PROSITE" id="PS51186"/>
    </source>
</evidence>
<sequence>MSQEGQTRAVLIQDTPRWLLEFQKLEKEDLIVLITPVANPVSQDYTDISDPFEPLGRSISSRHAKIAHVPYIQRKGLTSTHVGFIEKCKLIIFCLLPQPDRSLQLQLTDQLFELGDNKPIIVVQICDHLELNSELPLPTVIKAHGYLPPALEAVASLIFAKNGEVLNDSEPVASNLAGTNLKSWTVEQMSEARDMSGIMTLWEECTDGNFPINLETLSALLRRPGYSKHYVVRNSPGGEVLGFCATYLSFIDQNPKKVLASLAAILVRPSYQGQGIGLSLHKYIIEQFRRNPDVTRLQFGSNFPRIFRGLPCTMEKNEKWFQNRGWKLVTKQSGKSQNIFDLVLKFENWSIQNRCQTEDSLLFRRCTHNDMQKVLELVRKSAYTHTQIGWYDQYLSLENGSDVGDIILATEGNNIIATAITYTAKSGTQVALNLPWAAVIGDHVAGMTCVCLAVDNASKMKIEIWKGFLQFCVSEFQRLGLKELFLDAVVDDVDDLLQQGLCEWARFRDMWMDVRANLSIEMN</sequence>
<protein>
    <submittedName>
        <fullName evidence="2">Bgt-1214</fullName>
    </submittedName>
</protein>
<dbReference type="InterPro" id="IPR016181">
    <property type="entry name" value="Acyl_CoA_acyltransferase"/>
</dbReference>
<feature type="non-terminal residue" evidence="2">
    <location>
        <position position="523"/>
    </location>
</feature>